<protein>
    <submittedName>
        <fullName evidence="1">Uncharacterized protein</fullName>
    </submittedName>
</protein>
<organism evidence="1 2">
    <name type="scientific">Schistosoma margrebowiei</name>
    <dbReference type="NCBI Taxonomy" id="48269"/>
    <lineage>
        <taxon>Eukaryota</taxon>
        <taxon>Metazoa</taxon>
        <taxon>Spiralia</taxon>
        <taxon>Lophotrochozoa</taxon>
        <taxon>Platyhelminthes</taxon>
        <taxon>Trematoda</taxon>
        <taxon>Digenea</taxon>
        <taxon>Strigeidida</taxon>
        <taxon>Schistosomatoidea</taxon>
        <taxon>Schistosomatidae</taxon>
        <taxon>Schistosoma</taxon>
    </lineage>
</organism>
<dbReference type="EMBL" id="UZAI01002201">
    <property type="protein sequence ID" value="VDO69257.1"/>
    <property type="molecule type" value="Genomic_DNA"/>
</dbReference>
<dbReference type="AlphaFoldDB" id="A0A183LQJ0"/>
<name>A0A183LQJ0_9TREM</name>
<reference evidence="1 2" key="1">
    <citation type="submission" date="2018-11" db="EMBL/GenBank/DDBJ databases">
        <authorList>
            <consortium name="Pathogen Informatics"/>
        </authorList>
    </citation>
    <scope>NUCLEOTIDE SEQUENCE [LARGE SCALE GENOMIC DNA]</scope>
    <source>
        <strain evidence="1 2">Zambia</strain>
    </source>
</reference>
<evidence type="ECO:0000313" key="1">
    <source>
        <dbReference type="EMBL" id="VDO69257.1"/>
    </source>
</evidence>
<proteinExistence type="predicted"/>
<accession>A0A183LQJ0</accession>
<dbReference type="Proteomes" id="UP000277204">
    <property type="component" value="Unassembled WGS sequence"/>
</dbReference>
<sequence length="249" mass="27997">MLLIHSVCNTNVHVIATNIKSCNSDSTESSIHNDDLSLSTIAIDSVESQSSSEIKQIQNSCETTVSHQSIYQNSHAIVPGMVYPNDSYISDEIPCKSEENMLSEHNYDRKPDVVLIDANFSNDPLLCNGILNEFHENISEESNPYVISCITYPYNAFDPCEKPVQCEARVLSELNFDYNSDDFIPTAVHPYQKSTPSVYSSQCEKYVLNEVTLFITWDIKIQHFVGEDSVEKYMVPILDINGFGTKPTC</sequence>
<evidence type="ECO:0000313" key="2">
    <source>
        <dbReference type="Proteomes" id="UP000277204"/>
    </source>
</evidence>
<keyword evidence="2" id="KW-1185">Reference proteome</keyword>
<gene>
    <name evidence="1" type="ORF">SMRZ_LOCUS6065</name>
</gene>